<sequence>MKSYLAILLASAFANSNAASKLYVCATPQNVELAQADYEGLTWVEIKSVGSRGETGKSTNILTYDTWDTTVIQKAKGMTDAGSPELEVARLATDPGQNILRAAGAVGNNNNYAFREVRADGAIGGTGTIRYNRGLVAGPKSPGGRNEDFDLELFTIGFQQEEIVVNPTVAGNPPVLTVNPAITGTPEVGETLTVSDGTFTGDAVITYTYQWFAGGVAIAGANASTFDLTAAQLGKVITARVHATNASGSASGYAAPTAAVTNP</sequence>
<evidence type="ECO:0000313" key="2">
    <source>
        <dbReference type="Proteomes" id="UP000019367"/>
    </source>
</evidence>
<reference evidence="1 2" key="1">
    <citation type="journal article" date="2015" name="Microbiology">
        <title>Genomic and phenotypic characterization of Rhizobium gallicum phage vB_RglS_P106B.</title>
        <authorList>
            <person name="Halmillawewa A.P."/>
            <person name="Restrepo-Cordoba M."/>
            <person name="Yost C.K."/>
            <person name="Hynes M.F."/>
        </authorList>
    </citation>
    <scope>NUCLEOTIDE SEQUENCE [LARGE SCALE GENOMIC DNA]</scope>
</reference>
<organism evidence="1 2">
    <name type="scientific">Rhizobium phage vB_RglS_P106B</name>
    <dbReference type="NCBI Taxonomy" id="1458697"/>
    <lineage>
        <taxon>Viruses</taxon>
        <taxon>Duplodnaviria</taxon>
        <taxon>Heunggongvirae</taxon>
        <taxon>Uroviricota</taxon>
        <taxon>Caudoviricetes</taxon>
        <taxon>Rigallicvirus</taxon>
        <taxon>Rigallicvirus P106B</taxon>
    </lineage>
</organism>
<dbReference type="Gene3D" id="4.10.410.40">
    <property type="match status" value="1"/>
</dbReference>
<evidence type="ECO:0000313" key="1">
    <source>
        <dbReference type="EMBL" id="AHJ10711.1"/>
    </source>
</evidence>
<dbReference type="GeneID" id="18502974"/>
<keyword evidence="2" id="KW-1185">Reference proteome</keyword>
<dbReference type="Gene3D" id="2.60.40.2700">
    <property type="match status" value="1"/>
</dbReference>
<dbReference type="Proteomes" id="UP000019367">
    <property type="component" value="Segment"/>
</dbReference>
<dbReference type="RefSeq" id="YP_009005954.1">
    <property type="nucleotide sequence ID" value="NC_023566.1"/>
</dbReference>
<dbReference type="KEGG" id="vg:18502974"/>
<gene>
    <name evidence="1" type="ORF">P106B_28</name>
</gene>
<name>W6EKF5_9CAUD</name>
<accession>W6EKF5</accession>
<proteinExistence type="predicted"/>
<dbReference type="EMBL" id="KF977490">
    <property type="protein sequence ID" value="AHJ10711.1"/>
    <property type="molecule type" value="Genomic_DNA"/>
</dbReference>
<protein>
    <submittedName>
        <fullName evidence="1">Uncharacterized protein</fullName>
    </submittedName>
</protein>